<keyword evidence="2" id="KW-1185">Reference proteome</keyword>
<reference evidence="1 2" key="1">
    <citation type="journal article" date="2018" name="Sci. Rep.">
        <title>Genomic signatures of local adaptation to the degree of environmental predictability in rotifers.</title>
        <authorList>
            <person name="Franch-Gras L."/>
            <person name="Hahn C."/>
            <person name="Garcia-Roger E.M."/>
            <person name="Carmona M.J."/>
            <person name="Serra M."/>
            <person name="Gomez A."/>
        </authorList>
    </citation>
    <scope>NUCLEOTIDE SEQUENCE [LARGE SCALE GENOMIC DNA]</scope>
    <source>
        <strain evidence="1">HYR1</strain>
    </source>
</reference>
<name>A0A3M7Q404_BRAPC</name>
<protein>
    <submittedName>
        <fullName evidence="1">Uncharacterized protein</fullName>
    </submittedName>
</protein>
<organism evidence="1 2">
    <name type="scientific">Brachionus plicatilis</name>
    <name type="common">Marine rotifer</name>
    <name type="synonym">Brachionus muelleri</name>
    <dbReference type="NCBI Taxonomy" id="10195"/>
    <lineage>
        <taxon>Eukaryota</taxon>
        <taxon>Metazoa</taxon>
        <taxon>Spiralia</taxon>
        <taxon>Gnathifera</taxon>
        <taxon>Rotifera</taxon>
        <taxon>Eurotatoria</taxon>
        <taxon>Monogononta</taxon>
        <taxon>Pseudotrocha</taxon>
        <taxon>Ploima</taxon>
        <taxon>Brachionidae</taxon>
        <taxon>Brachionus</taxon>
    </lineage>
</organism>
<dbReference type="Proteomes" id="UP000276133">
    <property type="component" value="Unassembled WGS sequence"/>
</dbReference>
<proteinExistence type="predicted"/>
<comment type="caution">
    <text evidence="1">The sequence shown here is derived from an EMBL/GenBank/DDBJ whole genome shotgun (WGS) entry which is preliminary data.</text>
</comment>
<accession>A0A3M7Q404</accession>
<sequence>MSRVKLSTTKETKVILWCRNRNQKVVKTHLVIKKFFSCKKGGKKMCNKACCNILQNTCLIKFQILTCLSMELKLNNNHNRSINFKFYDIEGKKMTYIYDYKIYTICLTKKVINFYVNVCLSHNLGNSMRIIN</sequence>
<evidence type="ECO:0000313" key="2">
    <source>
        <dbReference type="Proteomes" id="UP000276133"/>
    </source>
</evidence>
<dbReference type="EMBL" id="REGN01007481">
    <property type="protein sequence ID" value="RNA06137.1"/>
    <property type="molecule type" value="Genomic_DNA"/>
</dbReference>
<evidence type="ECO:0000313" key="1">
    <source>
        <dbReference type="EMBL" id="RNA06137.1"/>
    </source>
</evidence>
<dbReference type="AlphaFoldDB" id="A0A3M7Q404"/>
<gene>
    <name evidence="1" type="ORF">BpHYR1_019610</name>
</gene>